<feature type="repeat" description="NHL" evidence="2">
    <location>
        <begin position="449"/>
        <end position="493"/>
    </location>
</feature>
<dbReference type="InterPro" id="IPR001258">
    <property type="entry name" value="NHL_repeat"/>
</dbReference>
<gene>
    <name evidence="3" type="ORF">CHS0354_004453</name>
</gene>
<dbReference type="Pfam" id="PF17170">
    <property type="entry name" value="DUF5128"/>
    <property type="match status" value="1"/>
</dbReference>
<dbReference type="InterPro" id="IPR011042">
    <property type="entry name" value="6-blade_b-propeller_TolB-like"/>
</dbReference>
<dbReference type="Gene3D" id="2.40.10.500">
    <property type="match status" value="1"/>
</dbReference>
<dbReference type="CDD" id="cd05819">
    <property type="entry name" value="NHL"/>
    <property type="match status" value="1"/>
</dbReference>
<dbReference type="GO" id="GO:0008270">
    <property type="term" value="F:zinc ion binding"/>
    <property type="evidence" value="ECO:0007669"/>
    <property type="project" value="UniProtKB-KW"/>
</dbReference>
<protein>
    <submittedName>
        <fullName evidence="3">Uncharacterized protein</fullName>
    </submittedName>
</protein>
<dbReference type="PROSITE" id="PS51125">
    <property type="entry name" value="NHL"/>
    <property type="match status" value="2"/>
</dbReference>
<dbReference type="Gene3D" id="2.120.10.30">
    <property type="entry name" value="TolB, C-terminal domain"/>
    <property type="match status" value="1"/>
</dbReference>
<dbReference type="Pfam" id="PF01436">
    <property type="entry name" value="NHL"/>
    <property type="match status" value="1"/>
</dbReference>
<feature type="repeat" description="NHL" evidence="2">
    <location>
        <begin position="632"/>
        <end position="675"/>
    </location>
</feature>
<keyword evidence="4" id="KW-1185">Reference proteome</keyword>
<accession>A0AAE0VZ94</accession>
<dbReference type="GO" id="GO:0000209">
    <property type="term" value="P:protein polyubiquitination"/>
    <property type="evidence" value="ECO:0007669"/>
    <property type="project" value="TreeGrafter"/>
</dbReference>
<comment type="caution">
    <text evidence="3">The sequence shown here is derived from an EMBL/GenBank/DDBJ whole genome shotgun (WGS) entry which is preliminary data.</text>
</comment>
<evidence type="ECO:0000313" key="4">
    <source>
        <dbReference type="Proteomes" id="UP001195483"/>
    </source>
</evidence>
<reference evidence="3" key="2">
    <citation type="journal article" date="2021" name="Genome Biol. Evol.">
        <title>Developing a high-quality reference genome for a parasitic bivalve with doubly uniparental inheritance (Bivalvia: Unionida).</title>
        <authorList>
            <person name="Smith C.H."/>
        </authorList>
    </citation>
    <scope>NUCLEOTIDE SEQUENCE</scope>
    <source>
        <strain evidence="3">CHS0354</strain>
        <tissue evidence="3">Mantle</tissue>
    </source>
</reference>
<dbReference type="PANTHER" id="PTHR24104:SF25">
    <property type="entry name" value="PROTEIN LIN-41"/>
    <property type="match status" value="1"/>
</dbReference>
<dbReference type="AlphaFoldDB" id="A0AAE0VZ94"/>
<reference evidence="3" key="3">
    <citation type="submission" date="2023-05" db="EMBL/GenBank/DDBJ databases">
        <authorList>
            <person name="Smith C.H."/>
        </authorList>
    </citation>
    <scope>NUCLEOTIDE SEQUENCE</scope>
    <source>
        <strain evidence="3">CHS0354</strain>
        <tissue evidence="3">Mantle</tissue>
    </source>
</reference>
<dbReference type="GO" id="GO:0061630">
    <property type="term" value="F:ubiquitin protein ligase activity"/>
    <property type="evidence" value="ECO:0007669"/>
    <property type="project" value="TreeGrafter"/>
</dbReference>
<dbReference type="EMBL" id="JAEAOA010000332">
    <property type="protein sequence ID" value="KAK3595304.1"/>
    <property type="molecule type" value="Genomic_DNA"/>
</dbReference>
<dbReference type="Proteomes" id="UP001195483">
    <property type="component" value="Unassembled WGS sequence"/>
</dbReference>
<reference evidence="3" key="1">
    <citation type="journal article" date="2021" name="Genome Biol. Evol.">
        <title>A High-Quality Reference Genome for a Parasitic Bivalve with Doubly Uniparental Inheritance (Bivalvia: Unionida).</title>
        <authorList>
            <person name="Smith C.H."/>
        </authorList>
    </citation>
    <scope>NUCLEOTIDE SEQUENCE</scope>
    <source>
        <strain evidence="3">CHS0354</strain>
    </source>
</reference>
<sequence>MEQKGAVDNGFQMDNSFLLNQQKKEAFLNKNDRDNYLSDIPQRPPLRKPPRLPVISRLFMRDAEYSDMGKLLLDEGPLEQESFYSSVGQVKKEFLQEKDTETLKSTYTCSGGIPSQDNVQKLDSTKYREYGIENPFIHNVKIKTEFIDTDYEEAMPELIKSLTVSELKKEFQAYIEKEDINNEKQDGLQNACNIDIIKGMEAVHEGEESKISCNIFHKTLGSKSRTMCSPVRSAEWHNKEHKKSSTCINTKECAAVKSEEFEVRGSDFGEANVNSFTLQKNSFEIIGCTYEKDKVYLNKVTHNRPKAEFSCLLCGNENGENSGGRVDDVQSGKSSIEGKETLNATATEVTVKKEVVDTKDKSGMNECNKTNKNLENAVNSELCLKHRTSDRPELLKSQTSSLKKYLTQVLGNNEDSSGLIKREQKNSRIGVLQKHWLYYRGQDLKAKLVIQFGHHGKGIFSGMHFPIGITVNTRGQIIVCDTGNHVVKIFSSTGTFLWSIGVDPSFPSMHRPSAVVVNENDDIFVKDDICIQVFNRHGVHLRLIGHHLFHNPYGLEMMHDGTLVVLDTYPKDPRLYFISQFGVLLRCYPFHPLLYCPPFSKCRFLAISDDNIIISDLGRSEIYVTTVDGRLRHTIGQKGHGPGEFFEPSGVVADGHGNLIIADSKNNRLHAWRQDGTFAGFIAVDEPVIRPSGMHLTKDDKLYVVNYLHHKIQVFQLQHYS</sequence>
<evidence type="ECO:0000313" key="3">
    <source>
        <dbReference type="EMBL" id="KAK3595304.1"/>
    </source>
</evidence>
<organism evidence="3 4">
    <name type="scientific">Potamilus streckersoni</name>
    <dbReference type="NCBI Taxonomy" id="2493646"/>
    <lineage>
        <taxon>Eukaryota</taxon>
        <taxon>Metazoa</taxon>
        <taxon>Spiralia</taxon>
        <taxon>Lophotrochozoa</taxon>
        <taxon>Mollusca</taxon>
        <taxon>Bivalvia</taxon>
        <taxon>Autobranchia</taxon>
        <taxon>Heteroconchia</taxon>
        <taxon>Palaeoheterodonta</taxon>
        <taxon>Unionida</taxon>
        <taxon>Unionoidea</taxon>
        <taxon>Unionidae</taxon>
        <taxon>Ambleminae</taxon>
        <taxon>Lampsilini</taxon>
        <taxon>Potamilus</taxon>
    </lineage>
</organism>
<evidence type="ECO:0000256" key="1">
    <source>
        <dbReference type="ARBA" id="ARBA00022737"/>
    </source>
</evidence>
<dbReference type="PANTHER" id="PTHR24104">
    <property type="entry name" value="E3 UBIQUITIN-PROTEIN LIGASE NHLRC1-RELATED"/>
    <property type="match status" value="1"/>
</dbReference>
<dbReference type="GO" id="GO:0043161">
    <property type="term" value="P:proteasome-mediated ubiquitin-dependent protein catabolic process"/>
    <property type="evidence" value="ECO:0007669"/>
    <property type="project" value="TreeGrafter"/>
</dbReference>
<keyword evidence="1" id="KW-0677">Repeat</keyword>
<evidence type="ECO:0000256" key="2">
    <source>
        <dbReference type="PROSITE-ProRule" id="PRU00504"/>
    </source>
</evidence>
<name>A0AAE0VZ94_9BIVA</name>
<proteinExistence type="predicted"/>
<dbReference type="InterPro" id="IPR050952">
    <property type="entry name" value="TRIM-NHL_E3_ligases"/>
</dbReference>
<dbReference type="SUPFAM" id="SSF101898">
    <property type="entry name" value="NHL repeat"/>
    <property type="match status" value="1"/>
</dbReference>